<reference evidence="2 3" key="1">
    <citation type="journal article" date="2018" name="PLoS Pathog.">
        <title>Evolution of structural diversity of trichothecenes, a family of toxins produced by plant pathogenic and entomopathogenic fungi.</title>
        <authorList>
            <person name="Proctor R.H."/>
            <person name="McCormick S.P."/>
            <person name="Kim H.S."/>
            <person name="Cardoza R.E."/>
            <person name="Stanley A.M."/>
            <person name="Lindo L."/>
            <person name="Kelly A."/>
            <person name="Brown D.W."/>
            <person name="Lee T."/>
            <person name="Vaughan M.M."/>
            <person name="Alexander N.J."/>
            <person name="Busman M."/>
            <person name="Gutierrez S."/>
        </authorList>
    </citation>
    <scope>NUCLEOTIDE SEQUENCE [LARGE SCALE GENOMIC DNA]</scope>
    <source>
        <strain evidence="2 3">IBT 40837</strain>
    </source>
</reference>
<dbReference type="Pfam" id="PF02178">
    <property type="entry name" value="AT_hook"/>
    <property type="match status" value="8"/>
</dbReference>
<keyword evidence="3" id="KW-1185">Reference proteome</keyword>
<feature type="compositionally biased region" description="Acidic residues" evidence="1">
    <location>
        <begin position="324"/>
        <end position="335"/>
    </location>
</feature>
<gene>
    <name evidence="2" type="ORF">TARUN_3909</name>
</gene>
<feature type="compositionally biased region" description="Polar residues" evidence="1">
    <location>
        <begin position="211"/>
        <end position="221"/>
    </location>
</feature>
<sequence>MSRGDSIPRYTYTMDFNPMDEQSPLADFWQANDGLESEDAATIASLATQALQSKFNYEYGDDLEVNGQALVANYSESRSSPQSQYSAIIPAEPAESFRGLMEDHERGAQMSGEDAASEYELDGGARGHVSNDMAEIEESDVPSREHILPDPSMSVVAGVEVADQNSVSYEVEMSATITASHVVNEVLRRSSYAATPHEVGVNLHALQSQALQLTPPESESPISIDGPGGAEQEKEPTVNEQHSDRELETTIVEEPEPDTEVQQQLMAESNESSIRGDGKGSPPQRTPRARGRPRKSDMTAAPSEPAPQRTRNAKAAAREQANLEGDETLEPEAADTPEFSRTEEMLAARKRGRPRKSEIPEPKVGSAKRGPGRPPKLAAPEVALESTPTAGKRGRPRKSNTADATQAPTNKHQLPAAEAPATTPASSKRGRPRKSDVAGSTRAFAGEPKMPVDEVVTTTPARSKRGRPPKPIATTSTTTPGKRGRPPKGAVPTLQAETEVLSVEDKSSTVVSPVTKLTDQRDRSSQRADTLEAQAISPSMLPAKKRGRGRPPKNEALIATARSPDITAELESAVDAPESEQRNSTSKHTEDAAEELAANQAIRRDPTQEDIVATPARKRGRPKSIGAEKTPPVIDTTGVASVKKRGRPPKVAVTENSAKKRGRPSQSRVQETEEPVAKRRRMSDDTTMEYAPDIYDFPGETLAGRPPSVQGQKEPPAVTDTAHKQSTSTTASSRSSKPTEEITDPMSDNTQLPPLLARRARNSGEITGAKIPEESVEAKVAELRVAELPKSTVAIEPDEKRGVRKPAVVKTYGKRPRRSR</sequence>
<feature type="region of interest" description="Disordered" evidence="1">
    <location>
        <begin position="211"/>
        <end position="774"/>
    </location>
</feature>
<dbReference type="SMART" id="SM00384">
    <property type="entry name" value="AT_hook"/>
    <property type="match status" value="11"/>
</dbReference>
<dbReference type="STRING" id="490622.A0A395NQQ3"/>
<feature type="compositionally biased region" description="Basic and acidic residues" evidence="1">
    <location>
        <begin position="518"/>
        <end position="530"/>
    </location>
</feature>
<feature type="compositionally biased region" description="Basic and acidic residues" evidence="1">
    <location>
        <begin position="338"/>
        <end position="347"/>
    </location>
</feature>
<dbReference type="EMBL" id="PXOA01000216">
    <property type="protein sequence ID" value="RFU78315.1"/>
    <property type="molecule type" value="Genomic_DNA"/>
</dbReference>
<dbReference type="GO" id="GO:0003677">
    <property type="term" value="F:DNA binding"/>
    <property type="evidence" value="ECO:0007669"/>
    <property type="project" value="InterPro"/>
</dbReference>
<accession>A0A395NQQ3</accession>
<evidence type="ECO:0000313" key="2">
    <source>
        <dbReference type="EMBL" id="RFU78315.1"/>
    </source>
</evidence>
<dbReference type="OrthoDB" id="4899715at2759"/>
<name>A0A395NQQ3_TRIAR</name>
<dbReference type="InterPro" id="IPR017956">
    <property type="entry name" value="AT_hook_DNA-bd_motif"/>
</dbReference>
<evidence type="ECO:0000313" key="3">
    <source>
        <dbReference type="Proteomes" id="UP000266272"/>
    </source>
</evidence>
<comment type="caution">
    <text evidence="2">The sequence shown here is derived from an EMBL/GenBank/DDBJ whole genome shotgun (WGS) entry which is preliminary data.</text>
</comment>
<proteinExistence type="predicted"/>
<feature type="compositionally biased region" description="Polar residues" evidence="1">
    <location>
        <begin position="508"/>
        <end position="517"/>
    </location>
</feature>
<feature type="compositionally biased region" description="Polar residues" evidence="1">
    <location>
        <begin position="260"/>
        <end position="273"/>
    </location>
</feature>
<protein>
    <submittedName>
        <fullName evidence="2">Uncharacterized protein</fullName>
    </submittedName>
</protein>
<feature type="region of interest" description="Disordered" evidence="1">
    <location>
        <begin position="790"/>
        <end position="820"/>
    </location>
</feature>
<feature type="compositionally biased region" description="Low complexity" evidence="1">
    <location>
        <begin position="415"/>
        <end position="425"/>
    </location>
</feature>
<feature type="compositionally biased region" description="Low complexity" evidence="1">
    <location>
        <begin position="726"/>
        <end position="736"/>
    </location>
</feature>
<dbReference type="Proteomes" id="UP000266272">
    <property type="component" value="Unassembled WGS sequence"/>
</dbReference>
<organism evidence="2 3">
    <name type="scientific">Trichoderma arundinaceum</name>
    <dbReference type="NCBI Taxonomy" id="490622"/>
    <lineage>
        <taxon>Eukaryota</taxon>
        <taxon>Fungi</taxon>
        <taxon>Dikarya</taxon>
        <taxon>Ascomycota</taxon>
        <taxon>Pezizomycotina</taxon>
        <taxon>Sordariomycetes</taxon>
        <taxon>Hypocreomycetidae</taxon>
        <taxon>Hypocreales</taxon>
        <taxon>Hypocreaceae</taxon>
        <taxon>Trichoderma</taxon>
    </lineage>
</organism>
<feature type="compositionally biased region" description="Basic and acidic residues" evidence="1">
    <location>
        <begin position="231"/>
        <end position="248"/>
    </location>
</feature>
<feature type="compositionally biased region" description="Polar residues" evidence="1">
    <location>
        <begin position="399"/>
        <end position="412"/>
    </location>
</feature>
<dbReference type="AlphaFoldDB" id="A0A395NQQ3"/>
<dbReference type="PRINTS" id="PR00929">
    <property type="entry name" value="ATHOOK"/>
</dbReference>
<evidence type="ECO:0000256" key="1">
    <source>
        <dbReference type="SAM" id="MobiDB-lite"/>
    </source>
</evidence>